<accession>V5IMA7</accession>
<name>V5IMA7_NEUCR</name>
<dbReference type="GeneID" id="23568600"/>
<keyword evidence="2" id="KW-1185">Reference proteome</keyword>
<evidence type="ECO:0000313" key="2">
    <source>
        <dbReference type="Proteomes" id="UP000001805"/>
    </source>
</evidence>
<sequence length="142" mass="16542">MQYVVWCAHTYILHTHYCFVACSAACHGKSHPMWPFASVWCVSRSYGAEKVDGWKPAWIKREKIAYRRPRFAHVRMLLEAWNWAKKEASCRRVTSAKKVQPCCRPGATSALPARFAAVVRCRVQTCRSAWQRIHVHHLPPWH</sequence>
<dbReference type="KEGG" id="ncr:NCU12132"/>
<evidence type="ECO:0000313" key="1">
    <source>
        <dbReference type="EMBL" id="ESA42299.1"/>
    </source>
</evidence>
<protein>
    <submittedName>
        <fullName evidence="1">Uncharacterized protein</fullName>
    </submittedName>
</protein>
<gene>
    <name evidence="1" type="ORF">NCU12132</name>
</gene>
<reference evidence="1 2" key="1">
    <citation type="journal article" date="2003" name="Nature">
        <title>The genome sequence of the filamentous fungus Neurospora crassa.</title>
        <authorList>
            <person name="Galagan J.E."/>
            <person name="Calvo S.E."/>
            <person name="Borkovich K.A."/>
            <person name="Selker E.U."/>
            <person name="Read N.D."/>
            <person name="Jaffe D."/>
            <person name="FitzHugh W."/>
            <person name="Ma L.J."/>
            <person name="Smirnov S."/>
            <person name="Purcell S."/>
            <person name="Rehman B."/>
            <person name="Elkins T."/>
            <person name="Engels R."/>
            <person name="Wang S."/>
            <person name="Nielsen C.B."/>
            <person name="Butler J."/>
            <person name="Endrizzi M."/>
            <person name="Qui D."/>
            <person name="Ianakiev P."/>
            <person name="Bell-Pedersen D."/>
            <person name="Nelson M.A."/>
            <person name="Werner-Washburne M."/>
            <person name="Selitrennikoff C.P."/>
            <person name="Kinsey J.A."/>
            <person name="Braun E.L."/>
            <person name="Zelter A."/>
            <person name="Schulte U."/>
            <person name="Kothe G.O."/>
            <person name="Jedd G."/>
            <person name="Mewes W."/>
            <person name="Staben C."/>
            <person name="Marcotte E."/>
            <person name="Greenberg D."/>
            <person name="Roy A."/>
            <person name="Foley K."/>
            <person name="Naylor J."/>
            <person name="Stange-Thomann N."/>
            <person name="Barrett R."/>
            <person name="Gnerre S."/>
            <person name="Kamal M."/>
            <person name="Kamvysselis M."/>
            <person name="Mauceli E."/>
            <person name="Bielke C."/>
            <person name="Rudd S."/>
            <person name="Frishman D."/>
            <person name="Krystofova S."/>
            <person name="Rasmussen C."/>
            <person name="Metzenberg R.L."/>
            <person name="Perkins D.D."/>
            <person name="Kroken S."/>
            <person name="Cogoni C."/>
            <person name="Macino G."/>
            <person name="Catcheside D."/>
            <person name="Li W."/>
            <person name="Pratt R.J."/>
            <person name="Osmani S.A."/>
            <person name="DeSouza C.P."/>
            <person name="Glass L."/>
            <person name="Orbach M.J."/>
            <person name="Berglund J.A."/>
            <person name="Voelker R."/>
            <person name="Yarden O."/>
            <person name="Plamann M."/>
            <person name="Seiler S."/>
            <person name="Dunlap J."/>
            <person name="Radford A."/>
            <person name="Aramayo R."/>
            <person name="Natvig D.O."/>
            <person name="Alex L.A."/>
            <person name="Mannhaupt G."/>
            <person name="Ebbole D.J."/>
            <person name="Freitag M."/>
            <person name="Paulsen I."/>
            <person name="Sachs M.S."/>
            <person name="Lander E.S."/>
            <person name="Nusbaum C."/>
            <person name="Birren B."/>
        </authorList>
    </citation>
    <scope>NUCLEOTIDE SEQUENCE [LARGE SCALE GENOMIC DNA]</scope>
    <source>
        <strain evidence="2">ATCC 24698 / 74-OR23-1A / CBS 708.71 / DSM 1257 / FGSC 987</strain>
    </source>
</reference>
<organism evidence="1 2">
    <name type="scientific">Neurospora crassa (strain ATCC 24698 / 74-OR23-1A / CBS 708.71 / DSM 1257 / FGSC 987)</name>
    <dbReference type="NCBI Taxonomy" id="367110"/>
    <lineage>
        <taxon>Eukaryota</taxon>
        <taxon>Fungi</taxon>
        <taxon>Dikarya</taxon>
        <taxon>Ascomycota</taxon>
        <taxon>Pezizomycotina</taxon>
        <taxon>Sordariomycetes</taxon>
        <taxon>Sordariomycetidae</taxon>
        <taxon>Sordariales</taxon>
        <taxon>Sordariaceae</taxon>
        <taxon>Neurospora</taxon>
    </lineage>
</organism>
<dbReference type="RefSeq" id="XP_011395062.1">
    <property type="nucleotide sequence ID" value="XM_011396760.1"/>
</dbReference>
<dbReference type="Proteomes" id="UP000001805">
    <property type="component" value="Chromosome 5, Linkage Group VI"/>
</dbReference>
<dbReference type="VEuPathDB" id="FungiDB:NCU12132"/>
<dbReference type="InParanoid" id="V5IMA7"/>
<proteinExistence type="predicted"/>
<dbReference type="AlphaFoldDB" id="V5IMA7"/>
<dbReference type="EMBL" id="CM002241">
    <property type="protein sequence ID" value="ESA42299.1"/>
    <property type="molecule type" value="Genomic_DNA"/>
</dbReference>